<feature type="transmembrane region" description="Helical" evidence="9">
    <location>
        <begin position="94"/>
        <end position="123"/>
    </location>
</feature>
<organism evidence="11 12">
    <name type="scientific">Planotetraspora kaengkrachanensis</name>
    <dbReference type="NCBI Taxonomy" id="575193"/>
    <lineage>
        <taxon>Bacteria</taxon>
        <taxon>Bacillati</taxon>
        <taxon>Actinomycetota</taxon>
        <taxon>Actinomycetes</taxon>
        <taxon>Streptosporangiales</taxon>
        <taxon>Streptosporangiaceae</taxon>
        <taxon>Planotetraspora</taxon>
    </lineage>
</organism>
<feature type="domain" description="ABC transmembrane type-2" evidence="10">
    <location>
        <begin position="11"/>
        <end position="242"/>
    </location>
</feature>
<evidence type="ECO:0000256" key="8">
    <source>
        <dbReference type="ARBA" id="ARBA00023251"/>
    </source>
</evidence>
<comment type="subcellular location">
    <subcellularLocation>
        <location evidence="1 9">Cell membrane</location>
        <topology evidence="1 9">Multi-pass membrane protein</topology>
    </subcellularLocation>
</comment>
<feature type="transmembrane region" description="Helical" evidence="9">
    <location>
        <begin position="160"/>
        <end position="179"/>
    </location>
</feature>
<proteinExistence type="inferred from homology"/>
<dbReference type="InterPro" id="IPR047817">
    <property type="entry name" value="ABC2_TM_bact-type"/>
</dbReference>
<dbReference type="Pfam" id="PF01061">
    <property type="entry name" value="ABC2_membrane"/>
    <property type="match status" value="1"/>
</dbReference>
<evidence type="ECO:0000256" key="1">
    <source>
        <dbReference type="ARBA" id="ARBA00004651"/>
    </source>
</evidence>
<feature type="transmembrane region" description="Helical" evidence="9">
    <location>
        <begin position="48"/>
        <end position="73"/>
    </location>
</feature>
<dbReference type="InterPro" id="IPR051449">
    <property type="entry name" value="ABC-2_transporter_component"/>
</dbReference>
<feature type="transmembrane region" description="Helical" evidence="9">
    <location>
        <begin position="21"/>
        <end position="42"/>
    </location>
</feature>
<evidence type="ECO:0000313" key="12">
    <source>
        <dbReference type="Proteomes" id="UP000630097"/>
    </source>
</evidence>
<dbReference type="GO" id="GO:0043190">
    <property type="term" value="C:ATP-binding cassette (ABC) transporter complex"/>
    <property type="evidence" value="ECO:0007669"/>
    <property type="project" value="InterPro"/>
</dbReference>
<dbReference type="RefSeq" id="WP_203881788.1">
    <property type="nucleotide sequence ID" value="NZ_BAABHH010000006.1"/>
</dbReference>
<evidence type="ECO:0000259" key="10">
    <source>
        <dbReference type="PROSITE" id="PS51012"/>
    </source>
</evidence>
<keyword evidence="12" id="KW-1185">Reference proteome</keyword>
<dbReference type="InterPro" id="IPR000412">
    <property type="entry name" value="ABC_2_transport"/>
</dbReference>
<evidence type="ECO:0000256" key="9">
    <source>
        <dbReference type="RuleBase" id="RU361157"/>
    </source>
</evidence>
<evidence type="ECO:0000256" key="6">
    <source>
        <dbReference type="ARBA" id="ARBA00022989"/>
    </source>
</evidence>
<comment type="similarity">
    <text evidence="2 9">Belongs to the ABC-2 integral membrane protein family.</text>
</comment>
<dbReference type="GO" id="GO:0140359">
    <property type="term" value="F:ABC-type transporter activity"/>
    <property type="evidence" value="ECO:0007669"/>
    <property type="project" value="InterPro"/>
</dbReference>
<gene>
    <name evidence="11" type="ORF">Pka01_14230</name>
</gene>
<dbReference type="PANTHER" id="PTHR30294:SF38">
    <property type="entry name" value="TRANSPORT PERMEASE PROTEIN"/>
    <property type="match status" value="1"/>
</dbReference>
<evidence type="ECO:0000256" key="4">
    <source>
        <dbReference type="ARBA" id="ARBA00022475"/>
    </source>
</evidence>
<dbReference type="PROSITE" id="PS51012">
    <property type="entry name" value="ABC_TM2"/>
    <property type="match status" value="1"/>
</dbReference>
<dbReference type="AlphaFoldDB" id="A0A8J3PSJ3"/>
<keyword evidence="7 9" id="KW-0472">Membrane</keyword>
<comment type="caution">
    <text evidence="11">The sequence shown here is derived from an EMBL/GenBank/DDBJ whole genome shotgun (WGS) entry which is preliminary data.</text>
</comment>
<name>A0A8J3PSJ3_9ACTN</name>
<dbReference type="InterPro" id="IPR013525">
    <property type="entry name" value="ABC2_TM"/>
</dbReference>
<reference evidence="11 12" key="1">
    <citation type="submission" date="2021-01" db="EMBL/GenBank/DDBJ databases">
        <title>Whole genome shotgun sequence of Planotetraspora kaengkrachanensis NBRC 104272.</title>
        <authorList>
            <person name="Komaki H."/>
            <person name="Tamura T."/>
        </authorList>
    </citation>
    <scope>NUCLEOTIDE SEQUENCE [LARGE SCALE GENOMIC DNA]</scope>
    <source>
        <strain evidence="11 12">NBRC 104272</strain>
    </source>
</reference>
<dbReference type="GO" id="GO:0046677">
    <property type="term" value="P:response to antibiotic"/>
    <property type="evidence" value="ECO:0007669"/>
    <property type="project" value="UniProtKB-KW"/>
</dbReference>
<sequence length="244" mass="26466">MNPAITLATARRILTQLRHDHRTVALMAFVPTLVIILLYYVIDDQRSFGAWAPILLCVFPFLVMFLVTSIATLRERTSGTLERLMATPLGKLDLLLGYGIAFGLMACVQVAIALAVSLTWLGFDLAGPLWSLVLIALLNALLGTALGLLCSAFARSEFQAVQFMPVVMIPQLLLGGILVPRDQMATVLEWVSNVLPMSYAIEGMKVVVMNGELGGEFWRDVAIVAGSALLALVLGAATLRRRTP</sequence>
<dbReference type="Proteomes" id="UP000630097">
    <property type="component" value="Unassembled WGS sequence"/>
</dbReference>
<keyword evidence="6 9" id="KW-1133">Transmembrane helix</keyword>
<keyword evidence="4 9" id="KW-1003">Cell membrane</keyword>
<keyword evidence="8" id="KW-0046">Antibiotic resistance</keyword>
<protein>
    <recommendedName>
        <fullName evidence="9">Transport permease protein</fullName>
    </recommendedName>
</protein>
<dbReference type="PIRSF" id="PIRSF006648">
    <property type="entry name" value="DrrB"/>
    <property type="match status" value="1"/>
</dbReference>
<feature type="transmembrane region" description="Helical" evidence="9">
    <location>
        <begin position="129"/>
        <end position="153"/>
    </location>
</feature>
<keyword evidence="3 9" id="KW-0813">Transport</keyword>
<dbReference type="PANTHER" id="PTHR30294">
    <property type="entry name" value="MEMBRANE COMPONENT OF ABC TRANSPORTER YHHJ-RELATED"/>
    <property type="match status" value="1"/>
</dbReference>
<evidence type="ECO:0000256" key="5">
    <source>
        <dbReference type="ARBA" id="ARBA00022692"/>
    </source>
</evidence>
<evidence type="ECO:0000256" key="3">
    <source>
        <dbReference type="ARBA" id="ARBA00022448"/>
    </source>
</evidence>
<keyword evidence="5 9" id="KW-0812">Transmembrane</keyword>
<evidence type="ECO:0000256" key="2">
    <source>
        <dbReference type="ARBA" id="ARBA00007783"/>
    </source>
</evidence>
<dbReference type="EMBL" id="BONV01000004">
    <property type="protein sequence ID" value="GIG78296.1"/>
    <property type="molecule type" value="Genomic_DNA"/>
</dbReference>
<accession>A0A8J3PSJ3</accession>
<feature type="transmembrane region" description="Helical" evidence="9">
    <location>
        <begin position="217"/>
        <end position="239"/>
    </location>
</feature>
<evidence type="ECO:0000313" key="11">
    <source>
        <dbReference type="EMBL" id="GIG78296.1"/>
    </source>
</evidence>
<evidence type="ECO:0000256" key="7">
    <source>
        <dbReference type="ARBA" id="ARBA00023136"/>
    </source>
</evidence>